<reference evidence="1" key="1">
    <citation type="submission" date="2020-06" db="EMBL/GenBank/DDBJ databases">
        <title>Genomic insights into acetone-butanol-ethanol (ABE) fermentation by sequencing solventogenic clostridia strains.</title>
        <authorList>
            <person name="Brown S."/>
        </authorList>
    </citation>
    <scope>NUCLEOTIDE SEQUENCE</scope>
    <source>
        <strain evidence="1">DJ123</strain>
    </source>
</reference>
<proteinExistence type="predicted"/>
<comment type="caution">
    <text evidence="1">The sequence shown here is derived from an EMBL/GenBank/DDBJ whole genome shotgun (WGS) entry which is preliminary data.</text>
</comment>
<dbReference type="AlphaFoldDB" id="A0AAE5H1W4"/>
<organism evidence="1 2">
    <name type="scientific">Clostridium beijerinckii</name>
    <name type="common">Clostridium MP</name>
    <dbReference type="NCBI Taxonomy" id="1520"/>
    <lineage>
        <taxon>Bacteria</taxon>
        <taxon>Bacillati</taxon>
        <taxon>Bacillota</taxon>
        <taxon>Clostridia</taxon>
        <taxon>Eubacteriales</taxon>
        <taxon>Clostridiaceae</taxon>
        <taxon>Clostridium</taxon>
    </lineage>
</organism>
<sequence>MNRQEKLEKQPINKLVFSLAVPSIISLVMNSI</sequence>
<evidence type="ECO:0000313" key="2">
    <source>
        <dbReference type="Proteomes" id="UP000822184"/>
    </source>
</evidence>
<evidence type="ECO:0000313" key="1">
    <source>
        <dbReference type="EMBL" id="NSB12635.1"/>
    </source>
</evidence>
<accession>A0AAE5H1W4</accession>
<dbReference type="EMBL" id="JABTDW010000001">
    <property type="protein sequence ID" value="NSB12635.1"/>
    <property type="molecule type" value="Genomic_DNA"/>
</dbReference>
<dbReference type="Proteomes" id="UP000822184">
    <property type="component" value="Unassembled WGS sequence"/>
</dbReference>
<name>A0AAE5H1W4_CLOBE</name>
<protein>
    <submittedName>
        <fullName evidence="1">Uncharacterized protein</fullName>
    </submittedName>
</protein>
<gene>
    <name evidence="1" type="ORF">BCD95_000894</name>
</gene>